<sequence length="180" mass="20579">MMKSHSIMSTFNLWNYNAGAVVIFVIGLILVISIPIAGLLVKIAWRNRLCGPNCARPRKWKRRTVIFTSILCIACLFIFVGIILYCVSLADVGAAIDKFNSRKFQEYILHILHDFFQCSADLVNGTVKNEPLATELWNHIMRSAENYGRPLQNIGIMLDTYQRVILLLINHFALQRERVP</sequence>
<name>A0ABD6ET12_9BILA</name>
<feature type="transmembrane region" description="Helical" evidence="1">
    <location>
        <begin position="20"/>
        <end position="45"/>
    </location>
</feature>
<keyword evidence="1" id="KW-0472">Membrane</keyword>
<proteinExistence type="predicted"/>
<protein>
    <submittedName>
        <fullName evidence="2">Uncharacterized protein</fullName>
    </submittedName>
</protein>
<comment type="caution">
    <text evidence="2">The sequence shown here is derived from an EMBL/GenBank/DDBJ whole genome shotgun (WGS) entry which is preliminary data.</text>
</comment>
<dbReference type="Proteomes" id="UP001608902">
    <property type="component" value="Unassembled WGS sequence"/>
</dbReference>
<dbReference type="AlphaFoldDB" id="A0ABD6ET12"/>
<organism evidence="2 3">
    <name type="scientific">Gnathostoma spinigerum</name>
    <dbReference type="NCBI Taxonomy" id="75299"/>
    <lineage>
        <taxon>Eukaryota</taxon>
        <taxon>Metazoa</taxon>
        <taxon>Ecdysozoa</taxon>
        <taxon>Nematoda</taxon>
        <taxon>Chromadorea</taxon>
        <taxon>Rhabditida</taxon>
        <taxon>Spirurina</taxon>
        <taxon>Gnathostomatomorpha</taxon>
        <taxon>Gnathostomatoidea</taxon>
        <taxon>Gnathostomatidae</taxon>
        <taxon>Gnathostoma</taxon>
    </lineage>
</organism>
<keyword evidence="1" id="KW-1133">Transmembrane helix</keyword>
<evidence type="ECO:0000256" key="1">
    <source>
        <dbReference type="SAM" id="Phobius"/>
    </source>
</evidence>
<evidence type="ECO:0000313" key="2">
    <source>
        <dbReference type="EMBL" id="MFH4983093.1"/>
    </source>
</evidence>
<dbReference type="EMBL" id="JBGFUD010011078">
    <property type="protein sequence ID" value="MFH4983093.1"/>
    <property type="molecule type" value="Genomic_DNA"/>
</dbReference>
<gene>
    <name evidence="2" type="ORF">AB6A40_009802</name>
</gene>
<keyword evidence="3" id="KW-1185">Reference proteome</keyword>
<keyword evidence="1" id="KW-0812">Transmembrane</keyword>
<reference evidence="2 3" key="1">
    <citation type="submission" date="2024-08" db="EMBL/GenBank/DDBJ databases">
        <title>Gnathostoma spinigerum genome.</title>
        <authorList>
            <person name="Gonzalez-Bertolin B."/>
            <person name="Monzon S."/>
            <person name="Zaballos A."/>
            <person name="Jimenez P."/>
            <person name="Dekumyoy P."/>
            <person name="Varona S."/>
            <person name="Cuesta I."/>
            <person name="Sumanam S."/>
            <person name="Adisakwattana P."/>
            <person name="Gasser R.B."/>
            <person name="Hernandez-Gonzalez A."/>
            <person name="Young N.D."/>
            <person name="Perteguer M.J."/>
        </authorList>
    </citation>
    <scope>NUCLEOTIDE SEQUENCE [LARGE SCALE GENOMIC DNA]</scope>
    <source>
        <strain evidence="2">AL3</strain>
        <tissue evidence="2">Liver</tissue>
    </source>
</reference>
<accession>A0ABD6ET12</accession>
<feature type="transmembrane region" description="Helical" evidence="1">
    <location>
        <begin position="65"/>
        <end position="85"/>
    </location>
</feature>
<evidence type="ECO:0000313" key="3">
    <source>
        <dbReference type="Proteomes" id="UP001608902"/>
    </source>
</evidence>